<feature type="transmembrane region" description="Helical" evidence="1">
    <location>
        <begin position="87"/>
        <end position="109"/>
    </location>
</feature>
<keyword evidence="1" id="KW-0812">Transmembrane</keyword>
<dbReference type="RefSeq" id="WP_161026954.1">
    <property type="nucleotide sequence ID" value="NZ_WWCJ01000013.1"/>
</dbReference>
<dbReference type="Proteomes" id="UP000448575">
    <property type="component" value="Unassembled WGS sequence"/>
</dbReference>
<sequence length="231" mass="24715">MGLGEILNSAGQALLLVGAAPWSLLAGVLVYFVVAEALMLVPRIGFLLKFCIAALLAPQVLAMFRVASLGETPSLRILADFVYLPPSSMLVLCTTALLPFFVGLCYFGVMRRADGLRFFFGNVLKQKAPEAKHFLAFKAIMTLAGLPFTYVAPAMVLKGYIGGNALEQGLLAALLYWPSLLALLVAVVAFEALVAVLPRKLVALLVAPLLAGFLLFLFAFTYALSVRAFGV</sequence>
<feature type="transmembrane region" description="Helical" evidence="1">
    <location>
        <begin position="46"/>
        <end position="67"/>
    </location>
</feature>
<feature type="transmembrane region" description="Helical" evidence="1">
    <location>
        <begin position="175"/>
        <end position="194"/>
    </location>
</feature>
<name>A0A6N9HM64_9BURK</name>
<accession>A0A6N9HM64</accession>
<proteinExistence type="predicted"/>
<evidence type="ECO:0000313" key="3">
    <source>
        <dbReference type="Proteomes" id="UP000448575"/>
    </source>
</evidence>
<dbReference type="AlphaFoldDB" id="A0A6N9HM64"/>
<feature type="transmembrane region" description="Helical" evidence="1">
    <location>
        <begin position="135"/>
        <end position="155"/>
    </location>
</feature>
<keyword evidence="1" id="KW-1133">Transmembrane helix</keyword>
<keyword evidence="1" id="KW-0472">Membrane</keyword>
<evidence type="ECO:0000256" key="1">
    <source>
        <dbReference type="SAM" id="Phobius"/>
    </source>
</evidence>
<organism evidence="2 3">
    <name type="scientific">Pseudoduganella guangdongensis</name>
    <dbReference type="NCBI Taxonomy" id="2692179"/>
    <lineage>
        <taxon>Bacteria</taxon>
        <taxon>Pseudomonadati</taxon>
        <taxon>Pseudomonadota</taxon>
        <taxon>Betaproteobacteria</taxon>
        <taxon>Burkholderiales</taxon>
        <taxon>Oxalobacteraceae</taxon>
        <taxon>Telluria group</taxon>
        <taxon>Pseudoduganella</taxon>
    </lineage>
</organism>
<feature type="transmembrane region" description="Helical" evidence="1">
    <location>
        <begin position="201"/>
        <end position="224"/>
    </location>
</feature>
<dbReference type="EMBL" id="WWCJ01000013">
    <property type="protein sequence ID" value="MYN03982.1"/>
    <property type="molecule type" value="Genomic_DNA"/>
</dbReference>
<comment type="caution">
    <text evidence="2">The sequence shown here is derived from an EMBL/GenBank/DDBJ whole genome shotgun (WGS) entry which is preliminary data.</text>
</comment>
<gene>
    <name evidence="2" type="ORF">GTP41_17965</name>
</gene>
<feature type="transmembrane region" description="Helical" evidence="1">
    <location>
        <begin position="12"/>
        <end position="34"/>
    </location>
</feature>
<evidence type="ECO:0000313" key="2">
    <source>
        <dbReference type="EMBL" id="MYN03982.1"/>
    </source>
</evidence>
<protein>
    <submittedName>
        <fullName evidence="2">Uncharacterized protein</fullName>
    </submittedName>
</protein>
<keyword evidence="3" id="KW-1185">Reference proteome</keyword>
<reference evidence="2 3" key="1">
    <citation type="submission" date="2019-12" db="EMBL/GenBank/DDBJ databases">
        <title>Novel species isolated from a subtropical stream in China.</title>
        <authorList>
            <person name="Lu H."/>
        </authorList>
    </citation>
    <scope>NUCLEOTIDE SEQUENCE [LARGE SCALE GENOMIC DNA]</scope>
    <source>
        <strain evidence="2 3">DS3</strain>
    </source>
</reference>